<feature type="compositionally biased region" description="Polar residues" evidence="2">
    <location>
        <begin position="612"/>
        <end position="642"/>
    </location>
</feature>
<feature type="region of interest" description="Disordered" evidence="2">
    <location>
        <begin position="495"/>
        <end position="579"/>
    </location>
</feature>
<evidence type="ECO:0000313" key="5">
    <source>
        <dbReference type="EMBL" id="CAE7077942.1"/>
    </source>
</evidence>
<organism evidence="5 6">
    <name type="scientific">Rhizoctonia solani</name>
    <dbReference type="NCBI Taxonomy" id="456999"/>
    <lineage>
        <taxon>Eukaryota</taxon>
        <taxon>Fungi</taxon>
        <taxon>Dikarya</taxon>
        <taxon>Basidiomycota</taxon>
        <taxon>Agaricomycotina</taxon>
        <taxon>Agaricomycetes</taxon>
        <taxon>Cantharellales</taxon>
        <taxon>Ceratobasidiaceae</taxon>
        <taxon>Rhizoctonia</taxon>
    </lineage>
</organism>
<gene>
    <name evidence="5" type="ORF">RDB_LOCUS21486</name>
</gene>
<dbReference type="Pfam" id="PF08219">
    <property type="entry name" value="TOM13"/>
    <property type="match status" value="1"/>
</dbReference>
<dbReference type="SUPFAM" id="SSF53474">
    <property type="entry name" value="alpha/beta-Hydrolases"/>
    <property type="match status" value="2"/>
</dbReference>
<evidence type="ECO:0000256" key="1">
    <source>
        <dbReference type="ARBA" id="ARBA00022801"/>
    </source>
</evidence>
<feature type="transmembrane region" description="Helical" evidence="3">
    <location>
        <begin position="692"/>
        <end position="715"/>
    </location>
</feature>
<comment type="caution">
    <text evidence="5">The sequence shown here is derived from an EMBL/GenBank/DDBJ whole genome shotgun (WGS) entry which is preliminary data.</text>
</comment>
<protein>
    <recommendedName>
        <fullName evidence="4">Alpha/beta hydrolase fold-3 domain-containing protein</fullName>
    </recommendedName>
</protein>
<feature type="domain" description="Alpha/beta hydrolase fold-3" evidence="4">
    <location>
        <begin position="172"/>
        <end position="361"/>
    </location>
</feature>
<keyword evidence="3" id="KW-1133">Transmembrane helix</keyword>
<feature type="region of interest" description="Disordered" evidence="2">
    <location>
        <begin position="597"/>
        <end position="677"/>
    </location>
</feature>
<name>A0A8H3DU60_9AGAM</name>
<feature type="compositionally biased region" description="Pro residues" evidence="2">
    <location>
        <begin position="432"/>
        <end position="444"/>
    </location>
</feature>
<dbReference type="GO" id="GO:0005741">
    <property type="term" value="C:mitochondrial outer membrane"/>
    <property type="evidence" value="ECO:0007669"/>
    <property type="project" value="InterPro"/>
</dbReference>
<feature type="domain" description="Alpha/beta hydrolase fold-3" evidence="4">
    <location>
        <begin position="90"/>
        <end position="169"/>
    </location>
</feature>
<dbReference type="PANTHER" id="PTHR48081">
    <property type="entry name" value="AB HYDROLASE SUPERFAMILY PROTEIN C4A8.06C"/>
    <property type="match status" value="1"/>
</dbReference>
<dbReference type="InterPro" id="IPR050300">
    <property type="entry name" value="GDXG_lipolytic_enzyme"/>
</dbReference>
<dbReference type="GO" id="GO:0016787">
    <property type="term" value="F:hydrolase activity"/>
    <property type="evidence" value="ECO:0007669"/>
    <property type="project" value="UniProtKB-KW"/>
</dbReference>
<reference evidence="5" key="1">
    <citation type="submission" date="2021-01" db="EMBL/GenBank/DDBJ databases">
        <authorList>
            <person name="Kaushik A."/>
        </authorList>
    </citation>
    <scope>NUCLEOTIDE SEQUENCE</scope>
    <source>
        <strain evidence="5">AG5</strain>
    </source>
</reference>
<dbReference type="InterPro" id="IPR029058">
    <property type="entry name" value="AB_hydrolase_fold"/>
</dbReference>
<proteinExistence type="predicted"/>
<sequence>MSSTIPPPDFLDKLAPGYREFIQANCPKMPPLHGLTWSPAFRQPPPGGVPDMGAEPPVPVGSQYTIDLRHFSLQVMVPDGEQPNAGWPVVLFLHGGGWVFGNAAMDNGLLSRLCVGAKCVVVSVEYRLAPEHPYPAALDDSWDSLLWLHKNGAEKLAIDPSRIALMGSSLEGAKCVVVSVEYRLAPEHPYPAALDDSWDSLLWLHKNGAEKLAIDPSRIALMGSSAGSNLAAVVAQRASLSSPRIPIKLQVLLVPVIDTSYTAENRSHWTESMIEHENNFALPVLNMLWLRDRYLPNPEDRAGPEASPNYQENSSAFEGVPRTLIVVAELDSLRNDGELYAQKLEKFGVPVTVRVLEGITHMGIRADRVCETARVFRDELIQFIKNDLSYAVLGQCVCASGAMSSDDSSIGSESILSLSESAFSPVDVPVHPFKPPTPPPPAPVNNPADEASSAPGSDPISDDWKDEYDARVANWRAESAEARAKAEAERAKWEELRASGHVPEHETWETVGSEPEAAPSESTGTAVDAPGASISPQAHGSVADEVNAPPVTSVADARDLVSGETSGGNGAEVLGQNTLGYPPSAVSIRTLETSDVDASPVNLSGPEFSANEGGNNTWEELHSVGSSFPSLPDQHNANTIPLQPTYRPRQAVPKKEKDRQHHHRHSHPPAPAPPPSLTLSVFDPALPTRTRVIALFSSLAINMFLPFVNGVMLGFGEIFARNVVGPWFGWPKPIATSVGVRASRDKKRS</sequence>
<feature type="compositionally biased region" description="Basic and acidic residues" evidence="2">
    <location>
        <begin position="495"/>
        <end position="508"/>
    </location>
</feature>
<dbReference type="InterPro" id="IPR013262">
    <property type="entry name" value="OMP_MIM1/TOM13_mt"/>
</dbReference>
<dbReference type="AlphaFoldDB" id="A0A8H3DU60"/>
<dbReference type="Pfam" id="PF07859">
    <property type="entry name" value="Abhydrolase_3"/>
    <property type="match status" value="2"/>
</dbReference>
<evidence type="ECO:0000256" key="3">
    <source>
        <dbReference type="SAM" id="Phobius"/>
    </source>
</evidence>
<keyword evidence="3" id="KW-0812">Transmembrane</keyword>
<keyword evidence="1" id="KW-0378">Hydrolase</keyword>
<evidence type="ECO:0000256" key="2">
    <source>
        <dbReference type="SAM" id="MobiDB-lite"/>
    </source>
</evidence>
<evidence type="ECO:0000259" key="4">
    <source>
        <dbReference type="Pfam" id="PF07859"/>
    </source>
</evidence>
<dbReference type="EMBL" id="CAJNJQ010000434">
    <property type="protein sequence ID" value="CAE7077942.1"/>
    <property type="molecule type" value="Genomic_DNA"/>
</dbReference>
<evidence type="ECO:0000313" key="6">
    <source>
        <dbReference type="Proteomes" id="UP000663827"/>
    </source>
</evidence>
<dbReference type="Gene3D" id="3.40.50.1820">
    <property type="entry name" value="alpha/beta hydrolase"/>
    <property type="match status" value="2"/>
</dbReference>
<dbReference type="InterPro" id="IPR013094">
    <property type="entry name" value="AB_hydrolase_3"/>
</dbReference>
<feature type="region of interest" description="Disordered" evidence="2">
    <location>
        <begin position="427"/>
        <end position="464"/>
    </location>
</feature>
<dbReference type="Proteomes" id="UP000663827">
    <property type="component" value="Unassembled WGS sequence"/>
</dbReference>
<accession>A0A8H3DU60</accession>
<dbReference type="PANTHER" id="PTHR48081:SF8">
    <property type="entry name" value="ALPHA_BETA HYDROLASE FOLD-3 DOMAIN-CONTAINING PROTEIN-RELATED"/>
    <property type="match status" value="1"/>
</dbReference>
<keyword evidence="3" id="KW-0472">Membrane</keyword>